<proteinExistence type="predicted"/>
<dbReference type="Pfam" id="PF07045">
    <property type="entry name" value="DUF1330"/>
    <property type="match status" value="1"/>
</dbReference>
<dbReference type="AlphaFoldDB" id="A0A494VQX2"/>
<evidence type="ECO:0000313" key="3">
    <source>
        <dbReference type="Proteomes" id="UP000270046"/>
    </source>
</evidence>
<evidence type="ECO:0000313" key="2">
    <source>
        <dbReference type="EMBL" id="AYL97987.1"/>
    </source>
</evidence>
<dbReference type="RefSeq" id="WP_119406269.1">
    <property type="nucleotide sequence ID" value="NZ_CP032869.1"/>
</dbReference>
<sequence length="99" mass="11200">MNTYMIFSFDVADAEQFAPYGKAVMPVILKHHAEVLVADFGGKNLEGESRGTYAILKFRSEEEAMAFYNDPEYAPLKKLRMETTVNSTITLTKEFVRPA</sequence>
<evidence type="ECO:0000259" key="1">
    <source>
        <dbReference type="Pfam" id="PF07045"/>
    </source>
</evidence>
<name>A0A494VQX2_9SPHI</name>
<organism evidence="2 3">
    <name type="scientific">Mucilaginibacter celer</name>
    <dbReference type="NCBI Taxonomy" id="2305508"/>
    <lineage>
        <taxon>Bacteria</taxon>
        <taxon>Pseudomonadati</taxon>
        <taxon>Bacteroidota</taxon>
        <taxon>Sphingobacteriia</taxon>
        <taxon>Sphingobacteriales</taxon>
        <taxon>Sphingobacteriaceae</taxon>
        <taxon>Mucilaginibacter</taxon>
    </lineage>
</organism>
<dbReference type="KEGG" id="muh:HYN43_023030"/>
<feature type="domain" description="DUF1330" evidence="1">
    <location>
        <begin position="3"/>
        <end position="89"/>
    </location>
</feature>
<dbReference type="InterPro" id="IPR011008">
    <property type="entry name" value="Dimeric_a/b-barrel"/>
</dbReference>
<gene>
    <name evidence="2" type="ORF">HYN43_023030</name>
</gene>
<dbReference type="PANTHER" id="PTHR41521:SF4">
    <property type="entry name" value="BLR0684 PROTEIN"/>
    <property type="match status" value="1"/>
</dbReference>
<accession>A0A494VQX2</accession>
<dbReference type="PANTHER" id="PTHR41521">
    <property type="match status" value="1"/>
</dbReference>
<dbReference type="Proteomes" id="UP000270046">
    <property type="component" value="Chromosome"/>
</dbReference>
<keyword evidence="3" id="KW-1185">Reference proteome</keyword>
<dbReference type="OrthoDB" id="9806380at2"/>
<dbReference type="Gene3D" id="3.30.70.100">
    <property type="match status" value="1"/>
</dbReference>
<dbReference type="InterPro" id="IPR010753">
    <property type="entry name" value="DUF1330"/>
</dbReference>
<protein>
    <submittedName>
        <fullName evidence="2">DUF1330 domain-containing protein</fullName>
    </submittedName>
</protein>
<reference evidence="2 3" key="1">
    <citation type="submission" date="2018-10" db="EMBL/GenBank/DDBJ databases">
        <title>Genome sequencing of Mucilaginibacter sp. HYN0043.</title>
        <authorList>
            <person name="Kim M."/>
            <person name="Yi H."/>
        </authorList>
    </citation>
    <scope>NUCLEOTIDE SEQUENCE [LARGE SCALE GENOMIC DNA]</scope>
    <source>
        <strain evidence="2 3">HYN0043</strain>
    </source>
</reference>
<dbReference type="EMBL" id="CP032869">
    <property type="protein sequence ID" value="AYL97987.1"/>
    <property type="molecule type" value="Genomic_DNA"/>
</dbReference>
<dbReference type="SUPFAM" id="SSF54909">
    <property type="entry name" value="Dimeric alpha+beta barrel"/>
    <property type="match status" value="1"/>
</dbReference>